<evidence type="ECO:0000313" key="2">
    <source>
        <dbReference type="EMBL" id="NQE37897.1"/>
    </source>
</evidence>
<dbReference type="Proteomes" id="UP000702425">
    <property type="component" value="Unassembled WGS sequence"/>
</dbReference>
<name>A0ABX2D5J0_9CYAN</name>
<evidence type="ECO:0000313" key="3">
    <source>
        <dbReference type="Proteomes" id="UP000702425"/>
    </source>
</evidence>
<dbReference type="InterPro" id="IPR012337">
    <property type="entry name" value="RNaseH-like_sf"/>
</dbReference>
<sequence length="159" mass="18119">MVRLYARSLKGSRAKKPKPNKRGRNVSIIGAISINEILTSLNLTATTDTITFEAFIIRKLVPKLWKGACVVMDNCTIHTGEEIEKAIKKKGAKLIYLSPYSPDFSPIEHLWSKLKNILRSIKTTNYRELAKAIEFAFNQVTLSDMRNWFTHCCYCTSSF</sequence>
<protein>
    <recommendedName>
        <fullName evidence="1">Tc1-like transposase DDE domain-containing protein</fullName>
    </recommendedName>
</protein>
<dbReference type="InterPro" id="IPR036397">
    <property type="entry name" value="RNaseH_sf"/>
</dbReference>
<feature type="domain" description="Tc1-like transposase DDE" evidence="1">
    <location>
        <begin position="2"/>
        <end position="127"/>
    </location>
</feature>
<dbReference type="PANTHER" id="PTHR46564">
    <property type="entry name" value="TRANSPOSASE"/>
    <property type="match status" value="1"/>
</dbReference>
<dbReference type="PANTHER" id="PTHR46564:SF1">
    <property type="entry name" value="TRANSPOSASE"/>
    <property type="match status" value="1"/>
</dbReference>
<keyword evidence="3" id="KW-1185">Reference proteome</keyword>
<dbReference type="EMBL" id="SRRZ01000160">
    <property type="protein sequence ID" value="NQE37897.1"/>
    <property type="molecule type" value="Genomic_DNA"/>
</dbReference>
<dbReference type="Pfam" id="PF13358">
    <property type="entry name" value="DDE_3"/>
    <property type="match status" value="1"/>
</dbReference>
<accession>A0ABX2D5J0</accession>
<evidence type="ECO:0000259" key="1">
    <source>
        <dbReference type="Pfam" id="PF13358"/>
    </source>
</evidence>
<dbReference type="SUPFAM" id="SSF53098">
    <property type="entry name" value="Ribonuclease H-like"/>
    <property type="match status" value="1"/>
</dbReference>
<reference evidence="2 3" key="1">
    <citation type="journal article" date="2020" name="Sci. Rep.">
        <title>A novel cyanobacterial geosmin producer, revising GeoA distribution and dispersion patterns in Bacteria.</title>
        <authorList>
            <person name="Churro C."/>
            <person name="Semedo-Aguiar A.P."/>
            <person name="Silva A.D."/>
            <person name="Pereira-Leal J.B."/>
            <person name="Leite R.B."/>
        </authorList>
    </citation>
    <scope>NUCLEOTIDE SEQUENCE [LARGE SCALE GENOMIC DNA]</scope>
    <source>
        <strain evidence="2 3">IPMA8</strain>
    </source>
</reference>
<proteinExistence type="predicted"/>
<comment type="caution">
    <text evidence="2">The sequence shown here is derived from an EMBL/GenBank/DDBJ whole genome shotgun (WGS) entry which is preliminary data.</text>
</comment>
<dbReference type="Gene3D" id="3.30.420.10">
    <property type="entry name" value="Ribonuclease H-like superfamily/Ribonuclease H"/>
    <property type="match status" value="1"/>
</dbReference>
<organism evidence="2 3">
    <name type="scientific">Microcoleus asticus IPMA8</name>
    <dbReference type="NCBI Taxonomy" id="2563858"/>
    <lineage>
        <taxon>Bacteria</taxon>
        <taxon>Bacillati</taxon>
        <taxon>Cyanobacteriota</taxon>
        <taxon>Cyanophyceae</taxon>
        <taxon>Oscillatoriophycideae</taxon>
        <taxon>Oscillatoriales</taxon>
        <taxon>Microcoleaceae</taxon>
        <taxon>Microcoleus</taxon>
        <taxon>Microcoleus asticus</taxon>
    </lineage>
</organism>
<gene>
    <name evidence="2" type="ORF">E5S67_05678</name>
</gene>
<dbReference type="InterPro" id="IPR038717">
    <property type="entry name" value="Tc1-like_DDE_dom"/>
</dbReference>